<comment type="similarity">
    <text evidence="2 5">Belongs to the FliE family.</text>
</comment>
<evidence type="ECO:0000256" key="5">
    <source>
        <dbReference type="HAMAP-Rule" id="MF_00724"/>
    </source>
</evidence>
<keyword evidence="6" id="KW-0969">Cilium</keyword>
<keyword evidence="6" id="KW-0282">Flagellum</keyword>
<organism evidence="6 7">
    <name type="scientific">Candidatus Photodesmus katoptron Akat1</name>
    <dbReference type="NCBI Taxonomy" id="1236703"/>
    <lineage>
        <taxon>Bacteria</taxon>
        <taxon>Pseudomonadati</taxon>
        <taxon>Pseudomonadota</taxon>
        <taxon>Gammaproteobacteria</taxon>
        <taxon>Vibrionales</taxon>
        <taxon>Vibrionaceae</taxon>
        <taxon>Candidatus Photodesmus</taxon>
    </lineage>
</organism>
<dbReference type="HAMAP" id="MF_00724">
    <property type="entry name" value="FliE"/>
    <property type="match status" value="1"/>
</dbReference>
<proteinExistence type="inferred from homology"/>
<evidence type="ECO:0000256" key="2">
    <source>
        <dbReference type="ARBA" id="ARBA00009272"/>
    </source>
</evidence>
<reference evidence="6 7" key="1">
    <citation type="journal article" date="2014" name="Environ. Microbiol.">
        <title>Genomic signatures of obligate host dependence in the luminous bacterial symbiont of a vertebrate.</title>
        <authorList>
            <person name="Hendry T.A."/>
            <person name="de Wet J.R."/>
            <person name="Dunlap P.V."/>
        </authorList>
    </citation>
    <scope>NUCLEOTIDE SEQUENCE [LARGE SCALE GENOMIC DNA]</scope>
    <source>
        <strain evidence="6 7">Akat1</strain>
    </source>
</reference>
<dbReference type="GO" id="GO:0009425">
    <property type="term" value="C:bacterial-type flagellum basal body"/>
    <property type="evidence" value="ECO:0007669"/>
    <property type="project" value="UniProtKB-SubCell"/>
</dbReference>
<dbReference type="PRINTS" id="PR01006">
    <property type="entry name" value="FLGHOOKFLIE"/>
</dbReference>
<dbReference type="PANTHER" id="PTHR34653:SF1">
    <property type="entry name" value="FLAGELLAR HOOK-BASAL BODY COMPLEX PROTEIN FLIE"/>
    <property type="match status" value="1"/>
</dbReference>
<evidence type="ECO:0000256" key="4">
    <source>
        <dbReference type="ARBA" id="ARBA00023143"/>
    </source>
</evidence>
<dbReference type="PATRIC" id="fig|1236703.3.peg.357"/>
<dbReference type="InterPro" id="IPR001624">
    <property type="entry name" value="FliE"/>
</dbReference>
<dbReference type="STRING" id="28176.CF66_2037"/>
<evidence type="ECO:0000313" key="7">
    <source>
        <dbReference type="Proteomes" id="UP000053688"/>
    </source>
</evidence>
<keyword evidence="7" id="KW-1185">Reference proteome</keyword>
<evidence type="ECO:0000313" key="6">
    <source>
        <dbReference type="EMBL" id="EPE37899.1"/>
    </source>
</evidence>
<dbReference type="PANTHER" id="PTHR34653">
    <property type="match status" value="1"/>
</dbReference>
<dbReference type="Proteomes" id="UP000053688">
    <property type="component" value="Unassembled WGS sequence"/>
</dbReference>
<accession>S3DL74</accession>
<evidence type="ECO:0000256" key="3">
    <source>
        <dbReference type="ARBA" id="ARBA00018024"/>
    </source>
</evidence>
<name>S3DL74_9GAMM</name>
<keyword evidence="6" id="KW-0966">Cell projection</keyword>
<dbReference type="AlphaFoldDB" id="S3DL74"/>
<evidence type="ECO:0000256" key="1">
    <source>
        <dbReference type="ARBA" id="ARBA00004117"/>
    </source>
</evidence>
<dbReference type="GO" id="GO:0005198">
    <property type="term" value="F:structural molecule activity"/>
    <property type="evidence" value="ECO:0007669"/>
    <property type="project" value="UniProtKB-UniRule"/>
</dbReference>
<comment type="caution">
    <text evidence="6">The sequence shown here is derived from an EMBL/GenBank/DDBJ whole genome shotgun (WGS) entry which is preliminary data.</text>
</comment>
<keyword evidence="4 5" id="KW-0975">Bacterial flagellum</keyword>
<dbReference type="eggNOG" id="COG1677">
    <property type="taxonomic scope" value="Bacteria"/>
</dbReference>
<dbReference type="GO" id="GO:0003774">
    <property type="term" value="F:cytoskeletal motor activity"/>
    <property type="evidence" value="ECO:0007669"/>
    <property type="project" value="InterPro"/>
</dbReference>
<sequence>MEIYNLNNEIKSMTLEARNIGKSTVIQKETNLSFNDMLTKAINDVNTFQKDSSNLQMRFDYGDNNVSLSDVMIARNKASVTFEATIQIRNKIVEAYKELINMPV</sequence>
<dbReference type="RefSeq" id="WP_016503697.1">
    <property type="nucleotide sequence ID" value="NZ_AMSD01000001.1"/>
</dbReference>
<comment type="subcellular location">
    <subcellularLocation>
        <location evidence="1 5">Bacterial flagellum basal body</location>
    </subcellularLocation>
</comment>
<dbReference type="NCBIfam" id="TIGR00205">
    <property type="entry name" value="fliE"/>
    <property type="match status" value="1"/>
</dbReference>
<protein>
    <recommendedName>
        <fullName evidence="3 5">Flagellar hook-basal body complex protein FliE</fullName>
    </recommendedName>
</protein>
<gene>
    <name evidence="5 6" type="primary">fliE</name>
    <name evidence="6" type="ORF">O1U_0362</name>
</gene>
<dbReference type="GO" id="GO:0071973">
    <property type="term" value="P:bacterial-type flagellum-dependent cell motility"/>
    <property type="evidence" value="ECO:0007669"/>
    <property type="project" value="InterPro"/>
</dbReference>
<dbReference type="EMBL" id="AMSD01000001">
    <property type="protein sequence ID" value="EPE37899.1"/>
    <property type="molecule type" value="Genomic_DNA"/>
</dbReference>
<dbReference type="Pfam" id="PF02049">
    <property type="entry name" value="FliE"/>
    <property type="match status" value="1"/>
</dbReference>